<dbReference type="PROSITE" id="PS50002">
    <property type="entry name" value="SH3"/>
    <property type="match status" value="1"/>
</dbReference>
<dbReference type="InterPro" id="IPR001452">
    <property type="entry name" value="SH3_domain"/>
</dbReference>
<dbReference type="InterPro" id="IPR011043">
    <property type="entry name" value="Gal_Oxase/kelch_b-propeller"/>
</dbReference>
<dbReference type="OrthoDB" id="2503993at2759"/>
<sequence>MASKRRSAARSLRVLSSAILLSHNVALASLPLVDFSRMGSVGLAGAFAGLDLFDNTTSVTFDPSTSTLLSRGSSGALSRLGETNAGGSIATGCSISDVFYLAGSFTSIDGTAASNIASYTNSSSTFAALGSNGPNGEINAVYCDGKDGKVWVGGKFTSPGSAVAVWDTNAKSWSAAPFGGLSGAAAEVLSITTNASASSIFLSGSFIASFQGNGSALNNTNNPNVPYSSGATPFSSSLVPIPLGNAQVIASSSSSNSSFNNIQHILCPLGADGPGNSWFAADGNTAVIDILTQTSLNAKGIRLGNTFQPGHGTTGFSVESVPDNAVQTLTYVDPVSGQNMTCTDPCPLGTNPAVPYQDFLFNNPTNLTGVIIKLSQWNGTSAGLHILQLLSSGAFASSVDSQNGQSCFAPNPSNATRTGNWTEKVANTNIAATVQTVLVATVDVGTAAANGPSFTWMPYVSASGQYDINLLTPGCSDFQDCALRTSVKVTVFPGGGQSPWVTTVSQENKDDSSTLIYSGAVVPSSPDFVATISLALADTPTGTGQGGKYEIVADRVQLTLTSANVTGSTTSGNGTTGSQGTVSAFGFLEWPLSSTAVTNAATTMDNSTETALDAVGFDMFSALGGATTLTSSTSAIAAVAHHPSGAIFLGGSFTLSSGTASSASNIVMFRDGSLEGLAHAGLNGPVTSLILDGDILYVGGSFTDTPSASTSGKLKGVAMYNIQQTAWSPLEAGVNGAVASLALSNGRVLIAGNFTTLISSADANSGSEVSGLAAWDASSGVWANDGGFLVGSMTYISNTTSSSSDQFVAGSVRASLKVGASGLVMLSNGGADGPTITPLGAQLESNTEVPSTALAKRSKPHHRRGPVAWMPSLAKLFARQTTATLPPLPPFTPTPAPAVLTGAFWTNTSSSDEIAIIGGNFSFPSNGSSPSQGVAFYDQSTGTLSPLNGAQVNGTVQALFVQNNLLFIGGEFTIEGTSANGLAVYDLSAQQWQTSNMQPLQAASGSTVIVRSISSSASTKNTVVVAGSFATAGSVTCQSICSWDTSSKQWSALGSGIQGEVAAITYAGNNQQQLIASGSIALSDSTVANIAQYTFSNSSWSAIGSSSQIPGPVTALAVDDGNSSSIFAAGRSTDGSSAFLLFWNGASWANLGSSLQPASSISQLTMVPLQNTHAANGVIEQDRMLLVSGSLSDSSFGIASAALFDGSSFIPYIMSSSASGGAGFVSSIFSSLSSFSFTQHHYLAVGVVILISIAIAAGVVFLLALIGILWTLFSRRDDTLAKFDGAEEDDDDSTHHRPSSLLDHINAATRNTILGTPSPFGFGAGEKDEAIPMKATTHNDLDPFVADGSNYLRAETPSEAGAAGGILAADEELSRPAHARYSFDGTGEGELALTAGLEVEILDDRDSAWWYAKDVRSGREGVVPASYLY</sequence>
<evidence type="ECO:0000256" key="1">
    <source>
        <dbReference type="ARBA" id="ARBA00022443"/>
    </source>
</evidence>
<dbReference type="Gene3D" id="2.30.30.40">
    <property type="entry name" value="SH3 Domains"/>
    <property type="match status" value="1"/>
</dbReference>
<dbReference type="STRING" id="436010.A0A166X8X8"/>
<feature type="signal peptide" evidence="4">
    <location>
        <begin position="1"/>
        <end position="28"/>
    </location>
</feature>
<evidence type="ECO:0000313" key="7">
    <source>
        <dbReference type="Proteomes" id="UP000076532"/>
    </source>
</evidence>
<dbReference type="InterPro" id="IPR024982">
    <property type="entry name" value="Rax2-like_C"/>
</dbReference>
<reference evidence="6 7" key="1">
    <citation type="journal article" date="2016" name="Mol. Biol. Evol.">
        <title>Comparative Genomics of Early-Diverging Mushroom-Forming Fungi Provides Insights into the Origins of Lignocellulose Decay Capabilities.</title>
        <authorList>
            <person name="Nagy L.G."/>
            <person name="Riley R."/>
            <person name="Tritt A."/>
            <person name="Adam C."/>
            <person name="Daum C."/>
            <person name="Floudas D."/>
            <person name="Sun H."/>
            <person name="Yadav J.S."/>
            <person name="Pangilinan J."/>
            <person name="Larsson K.H."/>
            <person name="Matsuura K."/>
            <person name="Barry K."/>
            <person name="Labutti K."/>
            <person name="Kuo R."/>
            <person name="Ohm R.A."/>
            <person name="Bhattacharya S.S."/>
            <person name="Shirouzu T."/>
            <person name="Yoshinaga Y."/>
            <person name="Martin F.M."/>
            <person name="Grigoriev I.V."/>
            <person name="Hibbett D.S."/>
        </authorList>
    </citation>
    <scope>NUCLEOTIDE SEQUENCE [LARGE SCALE GENOMIC DNA]</scope>
    <source>
        <strain evidence="6 7">CBS 109695</strain>
    </source>
</reference>
<dbReference type="GO" id="GO:1902929">
    <property type="term" value="C:plasma membrane of growing cell tip"/>
    <property type="evidence" value="ECO:0007669"/>
    <property type="project" value="TreeGrafter"/>
</dbReference>
<gene>
    <name evidence="6" type="ORF">FIBSPDRAFT_809891</name>
</gene>
<dbReference type="SMART" id="SM00326">
    <property type="entry name" value="SH3"/>
    <property type="match status" value="1"/>
</dbReference>
<keyword evidence="3" id="KW-0812">Transmembrane</keyword>
<keyword evidence="4" id="KW-0732">Signal</keyword>
<keyword evidence="3" id="KW-0472">Membrane</keyword>
<feature type="transmembrane region" description="Helical" evidence="3">
    <location>
        <begin position="1242"/>
        <end position="1273"/>
    </location>
</feature>
<evidence type="ECO:0000256" key="4">
    <source>
        <dbReference type="SAM" id="SignalP"/>
    </source>
</evidence>
<evidence type="ECO:0000259" key="5">
    <source>
        <dbReference type="PROSITE" id="PS50002"/>
    </source>
</evidence>
<dbReference type="EMBL" id="KV417480">
    <property type="protein sequence ID" value="KZP34538.1"/>
    <property type="molecule type" value="Genomic_DNA"/>
</dbReference>
<proteinExistence type="predicted"/>
<dbReference type="Pfam" id="PF00018">
    <property type="entry name" value="SH3_1"/>
    <property type="match status" value="1"/>
</dbReference>
<dbReference type="Pfam" id="PF20842">
    <property type="entry name" value="Rax2_2"/>
    <property type="match status" value="1"/>
</dbReference>
<evidence type="ECO:0000313" key="6">
    <source>
        <dbReference type="EMBL" id="KZP34538.1"/>
    </source>
</evidence>
<keyword evidence="3" id="KW-1133">Transmembrane helix</keyword>
<name>A0A166X8X8_9AGAM</name>
<dbReference type="InterPro" id="IPR015915">
    <property type="entry name" value="Kelch-typ_b-propeller"/>
</dbReference>
<dbReference type="InterPro" id="IPR036028">
    <property type="entry name" value="SH3-like_dom_sf"/>
</dbReference>
<dbReference type="Proteomes" id="UP000076532">
    <property type="component" value="Unassembled WGS sequence"/>
</dbReference>
<keyword evidence="7" id="KW-1185">Reference proteome</keyword>
<evidence type="ECO:0000256" key="3">
    <source>
        <dbReference type="SAM" id="Phobius"/>
    </source>
</evidence>
<dbReference type="Gene3D" id="2.120.10.80">
    <property type="entry name" value="Kelch-type beta propeller"/>
    <property type="match status" value="1"/>
</dbReference>
<feature type="domain" description="SH3" evidence="5">
    <location>
        <begin position="1372"/>
        <end position="1429"/>
    </location>
</feature>
<evidence type="ECO:0000256" key="2">
    <source>
        <dbReference type="PROSITE-ProRule" id="PRU00192"/>
    </source>
</evidence>
<protein>
    <recommendedName>
        <fullName evidence="5">SH3 domain-containing protein</fullName>
    </recommendedName>
</protein>
<organism evidence="6 7">
    <name type="scientific">Athelia psychrophila</name>
    <dbReference type="NCBI Taxonomy" id="1759441"/>
    <lineage>
        <taxon>Eukaryota</taxon>
        <taxon>Fungi</taxon>
        <taxon>Dikarya</taxon>
        <taxon>Basidiomycota</taxon>
        <taxon>Agaricomycotina</taxon>
        <taxon>Agaricomycetes</taxon>
        <taxon>Agaricomycetidae</taxon>
        <taxon>Atheliales</taxon>
        <taxon>Atheliaceae</taxon>
        <taxon>Athelia</taxon>
    </lineage>
</organism>
<dbReference type="SUPFAM" id="SSF50965">
    <property type="entry name" value="Galactose oxidase, central domain"/>
    <property type="match status" value="2"/>
</dbReference>
<accession>A0A166X8X8</accession>
<dbReference type="Pfam" id="PF20843">
    <property type="entry name" value="Rax2_3"/>
    <property type="match status" value="1"/>
</dbReference>
<dbReference type="InterPro" id="IPR048266">
    <property type="entry name" value="Rax2-like_second"/>
</dbReference>
<keyword evidence="1 2" id="KW-0728">SH3 domain</keyword>
<feature type="chain" id="PRO_5007882241" description="SH3 domain-containing protein" evidence="4">
    <location>
        <begin position="29"/>
        <end position="1429"/>
    </location>
</feature>
<dbReference type="PANTHER" id="PTHR31778:SF2">
    <property type="entry name" value="BUD SITE SELECTION PROTEIN RAX2"/>
    <property type="match status" value="1"/>
</dbReference>
<dbReference type="InterPro" id="IPR048265">
    <property type="entry name" value="Rax2-like_third"/>
</dbReference>
<dbReference type="Pfam" id="PF12768">
    <property type="entry name" value="Rax2"/>
    <property type="match status" value="2"/>
</dbReference>
<dbReference type="PANTHER" id="PTHR31778">
    <property type="entry name" value="BUD SITE SELECTION PROTEIN RAX2"/>
    <property type="match status" value="1"/>
</dbReference>
<dbReference type="SUPFAM" id="SSF50044">
    <property type="entry name" value="SH3-domain"/>
    <property type="match status" value="1"/>
</dbReference>